<dbReference type="SUPFAM" id="SSF55120">
    <property type="entry name" value="Pseudouridine synthase"/>
    <property type="match status" value="1"/>
</dbReference>
<sequence>MMMALLSHGLPKLLLSFCTVKMASSFYVRKTSMNLMFNHRRGHLTSYFRSGHDRHSTYRSRRPAHTMTRLEMTKSPTNYYQSATSLAQFSSDTNQSYPTWWPGNVSKKKYMALMDHIAHVIVPDATSLKSRDGALTCLDMIQLVLDAANQSNRAVSTTECKIRRDVRIDEWREGEKVSNSTHILDPGYRHDPSTLPEPTENDSNLNTMELLALGSVWYLPIRAAPPNVDRFDPSSGIKPRRMTVGDWNTTLSEGDYLRVHFDPRRFCETNKWNWGCSVGKVVDKPGVIVARNDEVGYMIIDKPPNVPVHARVDNLLENVASSIGRVLWTERKEKLISDTSRDESSEQAQLRHGKRNRRKQKMEQLLYVATPQRLDQNTTGLLVVATKKSFAAYFAKLLRTKTTGQLNSWRNGTLKDVSSSCGIHKTYKCLICIMQSSTSMVAQIETLQTYARESTAIRHYLEPSIKSRKVFHAEIPYDIENKDSWAECLLRITSVENVCTVVGNQPSEDLAKSLWGRIGRPAKCIAVAELQVELLTGRTHQIRGQFAALGFPLVGDAQYGGAVPSSTKGLEQTGSFLESEKLALQCSTLRFLNPCLSCDSTELRRSDQWLKFSLDQAFWSPFLRSYVTGSSRLSAAEGTSSIVDRDLVTQVSTSTTMAQEAVLPPRVSLSIGSNKYVIIKAIDQSEDGELLFVRSASPEESGPNHANVAEELLCHLKGLGLTAYVTGGGRIDYIETNDISHAHVYGFSYGFGKGDHQLVASLIEENTGIVPTFDNSDGLY</sequence>
<organism evidence="7 8">
    <name type="scientific">Cyclotella atomus</name>
    <dbReference type="NCBI Taxonomy" id="382360"/>
    <lineage>
        <taxon>Eukaryota</taxon>
        <taxon>Sar</taxon>
        <taxon>Stramenopiles</taxon>
        <taxon>Ochrophyta</taxon>
        <taxon>Bacillariophyta</taxon>
        <taxon>Coscinodiscophyceae</taxon>
        <taxon>Thalassiosirophycidae</taxon>
        <taxon>Stephanodiscales</taxon>
        <taxon>Stephanodiscaceae</taxon>
        <taxon>Cyclotella</taxon>
    </lineage>
</organism>
<dbReference type="InterPro" id="IPR038596">
    <property type="entry name" value="Janus_sf"/>
</dbReference>
<evidence type="ECO:0000313" key="7">
    <source>
        <dbReference type="EMBL" id="KAL3783439.1"/>
    </source>
</evidence>
<protein>
    <recommendedName>
        <fullName evidence="6">Pseudouridine synthase RsuA/RluA-like domain-containing protein</fullName>
    </recommendedName>
</protein>
<feature type="chain" id="PRO_5044848021" description="Pseudouridine synthase RsuA/RluA-like domain-containing protein" evidence="5">
    <location>
        <begin position="26"/>
        <end position="780"/>
    </location>
</feature>
<keyword evidence="5" id="KW-0732">Signal</keyword>
<feature type="region of interest" description="Disordered" evidence="4">
    <location>
        <begin position="182"/>
        <end position="201"/>
    </location>
</feature>
<dbReference type="InterPro" id="IPR050188">
    <property type="entry name" value="RluA_PseudoU_synthase"/>
</dbReference>
<name>A0ABD3P6Q9_9STRA</name>
<dbReference type="InterPro" id="IPR007702">
    <property type="entry name" value="Janus"/>
</dbReference>
<evidence type="ECO:0000256" key="1">
    <source>
        <dbReference type="ARBA" id="ARBA00010971"/>
    </source>
</evidence>
<gene>
    <name evidence="7" type="ORF">ACHAWO_011921</name>
</gene>
<dbReference type="InterPro" id="IPR020103">
    <property type="entry name" value="PsdUridine_synth_cat_dom_sf"/>
</dbReference>
<evidence type="ECO:0000256" key="3">
    <source>
        <dbReference type="PIRSR" id="PIRSR607702-2"/>
    </source>
</evidence>
<evidence type="ECO:0000256" key="2">
    <source>
        <dbReference type="PIRSR" id="PIRSR607702-1"/>
    </source>
</evidence>
<proteinExistence type="inferred from homology"/>
<dbReference type="EMBL" id="JALLPJ020000766">
    <property type="protein sequence ID" value="KAL3783439.1"/>
    <property type="molecule type" value="Genomic_DNA"/>
</dbReference>
<feature type="region of interest" description="Disordered" evidence="4">
    <location>
        <begin position="338"/>
        <end position="358"/>
    </location>
</feature>
<dbReference type="PANTHER" id="PTHR21600:SF52">
    <property type="entry name" value="PSEUDOURIDINE SYNTHASE RSUA_RLUA-LIKE DOMAIN-CONTAINING PROTEIN"/>
    <property type="match status" value="1"/>
</dbReference>
<comment type="similarity">
    <text evidence="1">Belongs to the janus family.</text>
</comment>
<dbReference type="Gene3D" id="3.30.2350.10">
    <property type="entry name" value="Pseudouridine synthase"/>
    <property type="match status" value="1"/>
</dbReference>
<dbReference type="Pfam" id="PF00849">
    <property type="entry name" value="PseudoU_synth_2"/>
    <property type="match status" value="1"/>
</dbReference>
<dbReference type="AlphaFoldDB" id="A0ABD3P6Q9"/>
<comment type="caution">
    <text evidence="7">The sequence shown here is derived from an EMBL/GenBank/DDBJ whole genome shotgun (WGS) entry which is preliminary data.</text>
</comment>
<feature type="binding site" evidence="3">
    <location>
        <position position="675"/>
    </location>
    <ligand>
        <name>substrate</name>
    </ligand>
</feature>
<dbReference type="SUPFAM" id="SSF143724">
    <property type="entry name" value="PHP14-like"/>
    <property type="match status" value="1"/>
</dbReference>
<feature type="domain" description="Pseudouridine synthase RsuA/RluA-like" evidence="6">
    <location>
        <begin position="297"/>
        <end position="548"/>
    </location>
</feature>
<keyword evidence="8" id="KW-1185">Reference proteome</keyword>
<reference evidence="7 8" key="1">
    <citation type="submission" date="2024-10" db="EMBL/GenBank/DDBJ databases">
        <title>Updated reference genomes for cyclostephanoid diatoms.</title>
        <authorList>
            <person name="Roberts W.R."/>
            <person name="Alverson A.J."/>
        </authorList>
    </citation>
    <scope>NUCLEOTIDE SEQUENCE [LARGE SCALE GENOMIC DNA]</scope>
    <source>
        <strain evidence="7 8">AJA010-31</strain>
    </source>
</reference>
<evidence type="ECO:0000313" key="8">
    <source>
        <dbReference type="Proteomes" id="UP001530400"/>
    </source>
</evidence>
<accession>A0ABD3P6Q9</accession>
<dbReference type="Pfam" id="PF05005">
    <property type="entry name" value="Ocnus"/>
    <property type="match status" value="1"/>
</dbReference>
<evidence type="ECO:0000256" key="5">
    <source>
        <dbReference type="SAM" id="SignalP"/>
    </source>
</evidence>
<feature type="active site" description="Proton acceptor" evidence="2">
    <location>
        <position position="705"/>
    </location>
</feature>
<evidence type="ECO:0000256" key="4">
    <source>
        <dbReference type="SAM" id="MobiDB-lite"/>
    </source>
</evidence>
<evidence type="ECO:0000259" key="6">
    <source>
        <dbReference type="Pfam" id="PF00849"/>
    </source>
</evidence>
<dbReference type="Gene3D" id="3.50.20.20">
    <property type="entry name" value="Janus/Ocnus"/>
    <property type="match status" value="1"/>
</dbReference>
<dbReference type="PANTHER" id="PTHR21600">
    <property type="entry name" value="MITOCHONDRIAL RNA PSEUDOURIDINE SYNTHASE"/>
    <property type="match status" value="1"/>
</dbReference>
<dbReference type="CDD" id="cd02869">
    <property type="entry name" value="PseudoU_synth_RluA_like"/>
    <property type="match status" value="1"/>
</dbReference>
<feature type="signal peptide" evidence="5">
    <location>
        <begin position="1"/>
        <end position="25"/>
    </location>
</feature>
<dbReference type="InterPro" id="IPR006145">
    <property type="entry name" value="PsdUridine_synth_RsuA/RluA"/>
</dbReference>
<dbReference type="Proteomes" id="UP001530400">
    <property type="component" value="Unassembled WGS sequence"/>
</dbReference>